<gene>
    <name evidence="3" type="ORF">BTO23_15120</name>
    <name evidence="2" type="ORF">GCM10007855_41080</name>
</gene>
<keyword evidence="1" id="KW-0732">Signal</keyword>
<reference evidence="2" key="1">
    <citation type="journal article" date="2014" name="Int. J. Syst. Evol. Microbiol.">
        <title>Complete genome of a new Firmicutes species belonging to the dominant human colonic microbiota ('Ruminococcus bicirculans') reveals two chromosomes and a selective capacity to utilize plant glucans.</title>
        <authorList>
            <consortium name="NISC Comparative Sequencing Program"/>
            <person name="Wegmann U."/>
            <person name="Louis P."/>
            <person name="Goesmann A."/>
            <person name="Henrissat B."/>
            <person name="Duncan S.H."/>
            <person name="Flint H.J."/>
        </authorList>
    </citation>
    <scope>NUCLEOTIDE SEQUENCE</scope>
    <source>
        <strain evidence="2">NBRC 105001</strain>
    </source>
</reference>
<name>A0A2S7X8I9_9GAMM</name>
<dbReference type="Proteomes" id="UP000239273">
    <property type="component" value="Unassembled WGS sequence"/>
</dbReference>
<evidence type="ECO:0000313" key="3">
    <source>
        <dbReference type="EMBL" id="PQJ87442.1"/>
    </source>
</evidence>
<reference evidence="2" key="4">
    <citation type="submission" date="2023-01" db="EMBL/GenBank/DDBJ databases">
        <title>Draft genome sequence of Aliivibrio sifiae strain NBRC 105001.</title>
        <authorList>
            <person name="Sun Q."/>
            <person name="Mori K."/>
        </authorList>
    </citation>
    <scope>NUCLEOTIDE SEQUENCE</scope>
    <source>
        <strain evidence="2">NBRC 105001</strain>
    </source>
</reference>
<comment type="caution">
    <text evidence="3">The sequence shown here is derived from an EMBL/GenBank/DDBJ whole genome shotgun (WGS) entry which is preliminary data.</text>
</comment>
<protein>
    <submittedName>
        <fullName evidence="3">Uncharacterized protein</fullName>
    </submittedName>
</protein>
<organism evidence="3 4">
    <name type="scientific">Aliivibrio sifiae</name>
    <dbReference type="NCBI Taxonomy" id="566293"/>
    <lineage>
        <taxon>Bacteria</taxon>
        <taxon>Pseudomonadati</taxon>
        <taxon>Pseudomonadota</taxon>
        <taxon>Gammaproteobacteria</taxon>
        <taxon>Vibrionales</taxon>
        <taxon>Vibrionaceae</taxon>
        <taxon>Aliivibrio</taxon>
    </lineage>
</organism>
<evidence type="ECO:0000313" key="5">
    <source>
        <dbReference type="Proteomes" id="UP001156660"/>
    </source>
</evidence>
<dbReference type="EMBL" id="MSCP01000002">
    <property type="protein sequence ID" value="PQJ87442.1"/>
    <property type="molecule type" value="Genomic_DNA"/>
</dbReference>
<dbReference type="Proteomes" id="UP001156660">
    <property type="component" value="Unassembled WGS sequence"/>
</dbReference>
<feature type="signal peptide" evidence="1">
    <location>
        <begin position="1"/>
        <end position="19"/>
    </location>
</feature>
<evidence type="ECO:0000313" key="4">
    <source>
        <dbReference type="Proteomes" id="UP000239273"/>
    </source>
</evidence>
<dbReference type="OrthoDB" id="6658615at2"/>
<dbReference type="RefSeq" id="WP_105063921.1">
    <property type="nucleotide sequence ID" value="NZ_BSOU01000030.1"/>
</dbReference>
<accession>A0A2S7X8I9</accession>
<proteinExistence type="predicted"/>
<evidence type="ECO:0000313" key="2">
    <source>
        <dbReference type="EMBL" id="GLR77233.1"/>
    </source>
</evidence>
<feature type="chain" id="PRO_5015776946" evidence="1">
    <location>
        <begin position="20"/>
        <end position="183"/>
    </location>
</feature>
<evidence type="ECO:0000256" key="1">
    <source>
        <dbReference type="SAM" id="SignalP"/>
    </source>
</evidence>
<sequence>MRFYKFIGFLIFFSFSTSASSELEWNKSDWGESLFFNENSAEVSAFGTNDKGETTVFTVASLVSLSKNNQQRIYFFVQYGEGKDWLNTCTQSDYEKVGEKAYAKEKVWKINHQNIKMTTYCATTDSGNYELSATPATAAGERFVQKQFMNSNNTVHIDNGDFKINMSAIGFMKVWNNFGGDAI</sequence>
<reference evidence="5" key="3">
    <citation type="journal article" date="2019" name="Int. J. Syst. Evol. Microbiol.">
        <title>The Global Catalogue of Microorganisms (GCM) 10K type strain sequencing project: providing services to taxonomists for standard genome sequencing and annotation.</title>
        <authorList>
            <consortium name="The Broad Institute Genomics Platform"/>
            <consortium name="The Broad Institute Genome Sequencing Center for Infectious Disease"/>
            <person name="Wu L."/>
            <person name="Ma J."/>
        </authorList>
    </citation>
    <scope>NUCLEOTIDE SEQUENCE [LARGE SCALE GENOMIC DNA]</scope>
    <source>
        <strain evidence="5">NBRC 105001</strain>
    </source>
</reference>
<keyword evidence="5" id="KW-1185">Reference proteome</keyword>
<dbReference type="AlphaFoldDB" id="A0A2S7X8I9"/>
<reference evidence="3 4" key="2">
    <citation type="submission" date="2016-12" db="EMBL/GenBank/DDBJ databases">
        <title>Diversity of luminous bacteria.</title>
        <authorList>
            <person name="Yoshizawa S."/>
            <person name="Kogure K."/>
        </authorList>
    </citation>
    <scope>NUCLEOTIDE SEQUENCE [LARGE SCALE GENOMIC DNA]</scope>
    <source>
        <strain evidence="3 4">NBRC 105001</strain>
    </source>
</reference>
<dbReference type="EMBL" id="BSOU01000030">
    <property type="protein sequence ID" value="GLR77233.1"/>
    <property type="molecule type" value="Genomic_DNA"/>
</dbReference>